<evidence type="ECO:0000259" key="2">
    <source>
        <dbReference type="PROSITE" id="PS50404"/>
    </source>
</evidence>
<feature type="domain" description="GST N-terminal" evidence="2">
    <location>
        <begin position="1"/>
        <end position="32"/>
    </location>
</feature>
<protein>
    <recommendedName>
        <fullName evidence="5">GST C-terminal domain-containing protein</fullName>
    </recommendedName>
</protein>
<name>A0A7S3BJM6_9EUKA</name>
<reference evidence="4" key="1">
    <citation type="submission" date="2021-01" db="EMBL/GenBank/DDBJ databases">
        <authorList>
            <person name="Corre E."/>
            <person name="Pelletier E."/>
            <person name="Niang G."/>
            <person name="Scheremetjew M."/>
            <person name="Finn R."/>
            <person name="Kale V."/>
            <person name="Holt S."/>
            <person name="Cochrane G."/>
            <person name="Meng A."/>
            <person name="Brown T."/>
            <person name="Cohen L."/>
        </authorList>
    </citation>
    <scope>NUCLEOTIDE SEQUENCE</scope>
    <source>
        <strain evidence="4">CCMP281</strain>
    </source>
</reference>
<dbReference type="Pfam" id="PF00043">
    <property type="entry name" value="GST_C"/>
    <property type="match status" value="1"/>
</dbReference>
<feature type="compositionally biased region" description="Pro residues" evidence="1">
    <location>
        <begin position="167"/>
        <end position="179"/>
    </location>
</feature>
<dbReference type="GO" id="GO:0005634">
    <property type="term" value="C:nucleus"/>
    <property type="evidence" value="ECO:0007669"/>
    <property type="project" value="TreeGrafter"/>
</dbReference>
<proteinExistence type="predicted"/>
<dbReference type="SUPFAM" id="SSF47616">
    <property type="entry name" value="GST C-terminal domain-like"/>
    <property type="match status" value="1"/>
</dbReference>
<dbReference type="PROSITE" id="PS50404">
    <property type="entry name" value="GST_NTER"/>
    <property type="match status" value="1"/>
</dbReference>
<dbReference type="CDD" id="cd03181">
    <property type="entry name" value="GST_C_EF1Bgamma_like"/>
    <property type="match status" value="1"/>
</dbReference>
<dbReference type="InterPro" id="IPR010987">
    <property type="entry name" value="Glutathione-S-Trfase_C-like"/>
</dbReference>
<dbReference type="InterPro" id="IPR036282">
    <property type="entry name" value="Glutathione-S-Trfase_C_sf"/>
</dbReference>
<dbReference type="PANTHER" id="PTHR43986:SF1">
    <property type="entry name" value="ELONGATION FACTOR 1-GAMMA"/>
    <property type="match status" value="1"/>
</dbReference>
<evidence type="ECO:0000313" key="4">
    <source>
        <dbReference type="EMBL" id="CAE0137232.1"/>
    </source>
</evidence>
<organism evidence="4">
    <name type="scientific">Haptolina ericina</name>
    <dbReference type="NCBI Taxonomy" id="156174"/>
    <lineage>
        <taxon>Eukaryota</taxon>
        <taxon>Haptista</taxon>
        <taxon>Haptophyta</taxon>
        <taxon>Prymnesiophyceae</taxon>
        <taxon>Prymnesiales</taxon>
        <taxon>Prymnesiaceae</taxon>
        <taxon>Haptolina</taxon>
    </lineage>
</organism>
<dbReference type="FunFam" id="1.20.1050.10:FF:000006">
    <property type="entry name" value="Elongation factor 1 gamma"/>
    <property type="match status" value="1"/>
</dbReference>
<feature type="domain" description="GST C-terminal" evidence="3">
    <location>
        <begin position="37"/>
        <end position="166"/>
    </location>
</feature>
<dbReference type="EMBL" id="HBHX01057340">
    <property type="protein sequence ID" value="CAE0137232.1"/>
    <property type="molecule type" value="Transcribed_RNA"/>
</dbReference>
<dbReference type="GO" id="GO:0006414">
    <property type="term" value="P:translational elongation"/>
    <property type="evidence" value="ECO:0007669"/>
    <property type="project" value="TreeGrafter"/>
</dbReference>
<gene>
    <name evidence="4" type="ORF">HERI1096_LOCUS31633</name>
</gene>
<evidence type="ECO:0000256" key="1">
    <source>
        <dbReference type="SAM" id="MobiDB-lite"/>
    </source>
</evidence>
<dbReference type="InterPro" id="IPR004046">
    <property type="entry name" value="GST_C"/>
</dbReference>
<accession>A0A7S3BJM6</accession>
<dbReference type="InterPro" id="IPR004045">
    <property type="entry name" value="Glutathione_S-Trfase_N"/>
</dbReference>
<sequence>MGKVPVLETPSGCICEAAAIARYVARMRADTNMYGASFFEAGLVDQWIEFAKNELDLPVGMWIYPVLGFIKSNEENTNKAKQDIARAFKVLNDHLTAKTFLAGEGITAADVVVSMCLLNPFKLVIDAAYAAPFPALVRWFKTCITQPEFLAVIGTSTLLMGSATPAAPTPAPAPAPAPAKAPAEKKEKPKKEEKPKAEKKEEKKEDPEKAAKEAAKAKEKLLKTVIKEGGKKGVEIEGASDMGGLDFFCTTIESPEGDIEMLQLAMTSMNADPDPEGEDRKGCSGHVGKMVFSAGTKQLAIVGYVPDAEHNKSASKVDIDEWTKHVAAAVGAKVVKGGTAAASPRGGKVTEAIVAADPDKGKFPIKDKDTAMAAAFAYLRSKGAFPEDGSDDEDEVCFGDDAFDNIDEL</sequence>
<dbReference type="InterPro" id="IPR050802">
    <property type="entry name" value="EF-GSTs"/>
</dbReference>
<dbReference type="Gene3D" id="1.20.1050.10">
    <property type="match status" value="1"/>
</dbReference>
<dbReference type="GO" id="GO:0005737">
    <property type="term" value="C:cytoplasm"/>
    <property type="evidence" value="ECO:0007669"/>
    <property type="project" value="TreeGrafter"/>
</dbReference>
<evidence type="ECO:0000259" key="3">
    <source>
        <dbReference type="PROSITE" id="PS50405"/>
    </source>
</evidence>
<dbReference type="AlphaFoldDB" id="A0A7S3BJM6"/>
<feature type="compositionally biased region" description="Basic and acidic residues" evidence="1">
    <location>
        <begin position="182"/>
        <end position="215"/>
    </location>
</feature>
<dbReference type="PANTHER" id="PTHR43986">
    <property type="entry name" value="ELONGATION FACTOR 1-GAMMA"/>
    <property type="match status" value="1"/>
</dbReference>
<dbReference type="Pfam" id="PF02798">
    <property type="entry name" value="GST_N"/>
    <property type="match status" value="1"/>
</dbReference>
<dbReference type="PROSITE" id="PS50405">
    <property type="entry name" value="GST_CTER"/>
    <property type="match status" value="1"/>
</dbReference>
<evidence type="ECO:0008006" key="5">
    <source>
        <dbReference type="Google" id="ProtNLM"/>
    </source>
</evidence>
<feature type="region of interest" description="Disordered" evidence="1">
    <location>
        <begin position="163"/>
        <end position="215"/>
    </location>
</feature>